<comment type="caution">
    <text evidence="2">The sequence shown here is derived from an EMBL/GenBank/DDBJ whole genome shotgun (WGS) entry which is preliminary data.</text>
</comment>
<gene>
    <name evidence="2" type="ORF">CYCCA115_LOCUS22297</name>
</gene>
<feature type="region of interest" description="Disordered" evidence="1">
    <location>
        <begin position="1"/>
        <end position="36"/>
    </location>
</feature>
<feature type="compositionally biased region" description="Basic and acidic residues" evidence="1">
    <location>
        <begin position="1"/>
        <end position="11"/>
    </location>
</feature>
<name>A0AAD2G9N3_9STRA</name>
<organism evidence="2 3">
    <name type="scientific">Cylindrotheca closterium</name>
    <dbReference type="NCBI Taxonomy" id="2856"/>
    <lineage>
        <taxon>Eukaryota</taxon>
        <taxon>Sar</taxon>
        <taxon>Stramenopiles</taxon>
        <taxon>Ochrophyta</taxon>
        <taxon>Bacillariophyta</taxon>
        <taxon>Bacillariophyceae</taxon>
        <taxon>Bacillariophycidae</taxon>
        <taxon>Bacillariales</taxon>
        <taxon>Bacillariaceae</taxon>
        <taxon>Cylindrotheca</taxon>
    </lineage>
</organism>
<dbReference type="EMBL" id="CAKOGP040002313">
    <property type="protein sequence ID" value="CAJ1966714.1"/>
    <property type="molecule type" value="Genomic_DNA"/>
</dbReference>
<dbReference type="AlphaFoldDB" id="A0AAD2G9N3"/>
<protein>
    <submittedName>
        <fullName evidence="2">Uncharacterized protein</fullName>
    </submittedName>
</protein>
<sequence>MNRKTVEKGQDDSFGGRARDNRTTEEQRGACTASSHKRTTIQTQIIQHHNKLLTIRNRFVGHPSENLAIKHAILLLIQGVRDPSLPSLWGVPGRLCRAFCSQQCIGYQGLLEGRLSCQWAPCRKNTYSYMGGSSPTLWVSHLSHQLILMGFQMWEHWNLVQHLEDNVQLREHSRQVNDGIHSQFDMGPTNLPKVAWCMLLVKRRAVLNKPSVDWEEWQKLVKTHGLLPCSGASMPHSPSLCPS</sequence>
<accession>A0AAD2G9N3</accession>
<dbReference type="Proteomes" id="UP001295423">
    <property type="component" value="Unassembled WGS sequence"/>
</dbReference>
<proteinExistence type="predicted"/>
<evidence type="ECO:0000313" key="3">
    <source>
        <dbReference type="Proteomes" id="UP001295423"/>
    </source>
</evidence>
<feature type="compositionally biased region" description="Basic and acidic residues" evidence="1">
    <location>
        <begin position="17"/>
        <end position="28"/>
    </location>
</feature>
<evidence type="ECO:0000256" key="1">
    <source>
        <dbReference type="SAM" id="MobiDB-lite"/>
    </source>
</evidence>
<reference evidence="2" key="1">
    <citation type="submission" date="2023-08" db="EMBL/GenBank/DDBJ databases">
        <authorList>
            <person name="Audoor S."/>
            <person name="Bilcke G."/>
        </authorList>
    </citation>
    <scope>NUCLEOTIDE SEQUENCE</scope>
</reference>
<evidence type="ECO:0000313" key="2">
    <source>
        <dbReference type="EMBL" id="CAJ1966714.1"/>
    </source>
</evidence>
<keyword evidence="3" id="KW-1185">Reference proteome</keyword>